<gene>
    <name evidence="1" type="ORF">PPSC2_24395</name>
</gene>
<evidence type="ECO:0000313" key="1">
    <source>
        <dbReference type="EMBL" id="ADO59142.1"/>
    </source>
</evidence>
<proteinExistence type="predicted"/>
<dbReference type="PATRIC" id="fig|886882.15.peg.5166"/>
<name>E3E7D1_PAEPS</name>
<dbReference type="HOGENOM" id="CLU_1249614_0_0_9"/>
<accession>E3E7D1</accession>
<dbReference type="OrthoDB" id="9872879at2"/>
<reference evidence="1 2" key="1">
    <citation type="journal article" date="2011" name="J. Bacteriol.">
        <title>Complete genome sequence of Paenibacillus polymyxa SC2, a strain of plant growth-promoting Rhizobacterium with broad-spectrum antimicrobial activity.</title>
        <authorList>
            <person name="Ma M."/>
            <person name="Wang C."/>
            <person name="Ding Y."/>
            <person name="Li L."/>
            <person name="Shen D."/>
            <person name="Jiang X."/>
            <person name="Guan D."/>
            <person name="Cao F."/>
            <person name="Chen H."/>
            <person name="Feng R."/>
            <person name="Wang X."/>
            <person name="Ge Y."/>
            <person name="Yao L."/>
            <person name="Bing X."/>
            <person name="Yang X."/>
            <person name="Li J."/>
            <person name="Du B."/>
        </authorList>
    </citation>
    <scope>NUCLEOTIDE SEQUENCE [LARGE SCALE GENOMIC DNA]</scope>
    <source>
        <strain evidence="1 2">SC2</strain>
    </source>
</reference>
<protein>
    <recommendedName>
        <fullName evidence="3">DUF4304 domain-containing protein</fullName>
    </recommendedName>
</protein>
<dbReference type="Proteomes" id="UP000006868">
    <property type="component" value="Chromosome"/>
</dbReference>
<sequence>MADHQTSKDIFRECCSRIAAACEPCGFKYYKSRRSMVKHVDPFTAEVRFSSNAFNVAGSHLEFNVNCQIMNTQSGKVYWAISLSSFRNKGKVWNLAKETSREKELAEIITLIRDKVVPLVDKYGANLDEVLEQAILTGWFLPQSNPMEFYVLDVLDLVVDFGSPVQVTECAHRYIRHLSEEMQNTFRKDYEAYQRDEQAASTIAFRKLIPLMEERSISLPQ</sequence>
<dbReference type="AlphaFoldDB" id="E3E7D1"/>
<evidence type="ECO:0000313" key="2">
    <source>
        <dbReference type="Proteomes" id="UP000006868"/>
    </source>
</evidence>
<dbReference type="RefSeq" id="WP_013373676.1">
    <property type="nucleotide sequence ID" value="NC_014622.2"/>
</dbReference>
<dbReference type="eggNOG" id="ENOG50306YV">
    <property type="taxonomic scope" value="Bacteria"/>
</dbReference>
<dbReference type="KEGG" id="ppm:PPSC2_24395"/>
<evidence type="ECO:0008006" key="3">
    <source>
        <dbReference type="Google" id="ProtNLM"/>
    </source>
</evidence>
<dbReference type="EMBL" id="CP002213">
    <property type="protein sequence ID" value="ADO59142.1"/>
    <property type="molecule type" value="Genomic_DNA"/>
</dbReference>
<organism evidence="1 2">
    <name type="scientific">Paenibacillus polymyxa (strain SC2)</name>
    <name type="common">Bacillus polymyxa</name>
    <dbReference type="NCBI Taxonomy" id="886882"/>
    <lineage>
        <taxon>Bacteria</taxon>
        <taxon>Bacillati</taxon>
        <taxon>Bacillota</taxon>
        <taxon>Bacilli</taxon>
        <taxon>Bacillales</taxon>
        <taxon>Paenibacillaceae</taxon>
        <taxon>Paenibacillus</taxon>
    </lineage>
</organism>